<comment type="pathway">
    <text evidence="2">Cell wall biogenesis; peptidoglycan biosynthesis.</text>
</comment>
<reference evidence="5 6" key="1">
    <citation type="journal article" date="2016" name="Nat. Commun.">
        <title>Thousands of microbial genomes shed light on interconnected biogeochemical processes in an aquifer system.</title>
        <authorList>
            <person name="Anantharaman K."/>
            <person name="Brown C.T."/>
            <person name="Hug L.A."/>
            <person name="Sharon I."/>
            <person name="Castelle C.J."/>
            <person name="Probst A.J."/>
            <person name="Thomas B.C."/>
            <person name="Singh A."/>
            <person name="Wilkins M.J."/>
            <person name="Karaoz U."/>
            <person name="Brodie E.L."/>
            <person name="Williams K.H."/>
            <person name="Hubbard S.S."/>
            <person name="Banfield J.F."/>
        </authorList>
    </citation>
    <scope>NUCLEOTIDE SEQUENCE [LARGE SCALE GENOMIC DNA]</scope>
</reference>
<feature type="domain" description="Mur ligase C-terminal" evidence="3">
    <location>
        <begin position="226"/>
        <end position="359"/>
    </location>
</feature>
<dbReference type="Pfam" id="PF08245">
    <property type="entry name" value="Mur_ligase_M"/>
    <property type="match status" value="1"/>
</dbReference>
<feature type="domain" description="Mur ligase central" evidence="4">
    <location>
        <begin position="1"/>
        <end position="204"/>
    </location>
</feature>
<dbReference type="STRING" id="1802595.A2134_01630"/>
<dbReference type="NCBIfam" id="TIGR01085">
    <property type="entry name" value="murE"/>
    <property type="match status" value="1"/>
</dbReference>
<feature type="non-terminal residue" evidence="5">
    <location>
        <position position="1"/>
    </location>
</feature>
<evidence type="ECO:0000313" key="5">
    <source>
        <dbReference type="EMBL" id="OGY26032.1"/>
    </source>
</evidence>
<comment type="similarity">
    <text evidence="1">Belongs to the MurCDEF family. MurE subfamily.</text>
</comment>
<proteinExistence type="inferred from homology"/>
<dbReference type="PANTHER" id="PTHR23135:SF4">
    <property type="entry name" value="UDP-N-ACETYLMURAMOYL-L-ALANYL-D-GLUTAMATE--2,6-DIAMINOPIMELATE LIGASE MURE HOMOLOG, CHLOROPLASTIC"/>
    <property type="match status" value="1"/>
</dbReference>
<dbReference type="InterPro" id="IPR013221">
    <property type="entry name" value="Mur_ligase_cen"/>
</dbReference>
<sequence>VTGTDGKSTTVNLIYHILKESGKKVSMISTVKAVIGEESFDTGLHVTTPDPIAVQRYLYKMVKDGSEYAVLEITSHALDQNRVSFIPFTAAVFTNVTHEHLDYHGSYENYLEAKAKLLKNVKYAVLNVDDESYGFLKKRSSGKIVSYGLKNSADFFARDVYLGSKGIKFLVEFKEEGQVKHLRADSPLIGEFNVYNNLAAVVLAKQIGIENRDIEKAVGSFQGLLGRMERIDFKDVKFDVIVDFAHTPKSLEAALKTLRKLTKGRLIVVFGSAGERDIGKRALMGEVAGKLADLVVVTAEDPRSEKVEDISDEVARGLRLAGRKIERDYFKIPDRSQAIEFATVKLARADDLVAAFGKGHERSMNIGGKELPWNEQEIVRKALEKRAKVDKSKDK</sequence>
<gene>
    <name evidence="5" type="ORF">A2134_01630</name>
</gene>
<dbReference type="SUPFAM" id="SSF53623">
    <property type="entry name" value="MurD-like peptide ligases, catalytic domain"/>
    <property type="match status" value="1"/>
</dbReference>
<keyword evidence="2" id="KW-0961">Cell wall biogenesis/degradation</keyword>
<evidence type="ECO:0000256" key="2">
    <source>
        <dbReference type="RuleBase" id="RU004135"/>
    </source>
</evidence>
<accession>A0A1G1WEA9</accession>
<protein>
    <recommendedName>
        <fullName evidence="7">UDP-N-acetylmuramoyl-L-alanyl-D-glutamate--2, 6-diaminopimelate ligase</fullName>
    </recommendedName>
</protein>
<dbReference type="GO" id="GO:0051301">
    <property type="term" value="P:cell division"/>
    <property type="evidence" value="ECO:0007669"/>
    <property type="project" value="UniProtKB-KW"/>
</dbReference>
<comment type="subcellular location">
    <subcellularLocation>
        <location evidence="2">Cytoplasm</location>
    </subcellularLocation>
</comment>
<comment type="caution">
    <text evidence="5">The sequence shown here is derived from an EMBL/GenBank/DDBJ whole genome shotgun (WGS) entry which is preliminary data.</text>
</comment>
<dbReference type="SUPFAM" id="SSF53244">
    <property type="entry name" value="MurD-like peptide ligases, peptide-binding domain"/>
    <property type="match status" value="1"/>
</dbReference>
<evidence type="ECO:0000259" key="3">
    <source>
        <dbReference type="Pfam" id="PF02875"/>
    </source>
</evidence>
<dbReference type="NCBIfam" id="NF001126">
    <property type="entry name" value="PRK00139.1-4"/>
    <property type="match status" value="1"/>
</dbReference>
<dbReference type="AlphaFoldDB" id="A0A1G1WEA9"/>
<dbReference type="UniPathway" id="UPA00219"/>
<dbReference type="EMBL" id="MHCR01000003">
    <property type="protein sequence ID" value="OGY26032.1"/>
    <property type="molecule type" value="Genomic_DNA"/>
</dbReference>
<keyword evidence="2" id="KW-0133">Cell shape</keyword>
<dbReference type="Pfam" id="PF02875">
    <property type="entry name" value="Mur_ligase_C"/>
    <property type="match status" value="1"/>
</dbReference>
<evidence type="ECO:0008006" key="7">
    <source>
        <dbReference type="Google" id="ProtNLM"/>
    </source>
</evidence>
<evidence type="ECO:0000313" key="6">
    <source>
        <dbReference type="Proteomes" id="UP000178162"/>
    </source>
</evidence>
<organism evidence="5 6">
    <name type="scientific">Candidatus Woykebacteria bacterium RBG_16_39_9b</name>
    <dbReference type="NCBI Taxonomy" id="1802595"/>
    <lineage>
        <taxon>Bacteria</taxon>
        <taxon>Candidatus Woykeibacteriota</taxon>
    </lineage>
</organism>
<dbReference type="Gene3D" id="3.40.1190.10">
    <property type="entry name" value="Mur-like, catalytic domain"/>
    <property type="match status" value="1"/>
</dbReference>
<name>A0A1G1WEA9_9BACT</name>
<dbReference type="InterPro" id="IPR005761">
    <property type="entry name" value="UDP-N-AcMur-Glu-dNH2Pim_ligase"/>
</dbReference>
<dbReference type="PANTHER" id="PTHR23135">
    <property type="entry name" value="MUR LIGASE FAMILY MEMBER"/>
    <property type="match status" value="1"/>
</dbReference>
<dbReference type="GO" id="GO:0071555">
    <property type="term" value="P:cell wall organization"/>
    <property type="evidence" value="ECO:0007669"/>
    <property type="project" value="UniProtKB-KW"/>
</dbReference>
<dbReference type="Gene3D" id="3.90.190.20">
    <property type="entry name" value="Mur ligase, C-terminal domain"/>
    <property type="match status" value="1"/>
</dbReference>
<keyword evidence="2" id="KW-0573">Peptidoglycan synthesis</keyword>
<dbReference type="GO" id="GO:0009252">
    <property type="term" value="P:peptidoglycan biosynthetic process"/>
    <property type="evidence" value="ECO:0007669"/>
    <property type="project" value="UniProtKB-UniPathway"/>
</dbReference>
<keyword evidence="2" id="KW-0131">Cell cycle</keyword>
<keyword evidence="2" id="KW-0132">Cell division</keyword>
<dbReference type="InterPro" id="IPR036615">
    <property type="entry name" value="Mur_ligase_C_dom_sf"/>
</dbReference>
<dbReference type="GO" id="GO:0016881">
    <property type="term" value="F:acid-amino acid ligase activity"/>
    <property type="evidence" value="ECO:0007669"/>
    <property type="project" value="InterPro"/>
</dbReference>
<evidence type="ECO:0000256" key="1">
    <source>
        <dbReference type="ARBA" id="ARBA00005898"/>
    </source>
</evidence>
<dbReference type="InterPro" id="IPR036565">
    <property type="entry name" value="Mur-like_cat_sf"/>
</dbReference>
<dbReference type="GO" id="GO:0008360">
    <property type="term" value="P:regulation of cell shape"/>
    <property type="evidence" value="ECO:0007669"/>
    <property type="project" value="UniProtKB-KW"/>
</dbReference>
<dbReference type="GO" id="GO:0005737">
    <property type="term" value="C:cytoplasm"/>
    <property type="evidence" value="ECO:0007669"/>
    <property type="project" value="UniProtKB-SubCell"/>
</dbReference>
<dbReference type="Proteomes" id="UP000178162">
    <property type="component" value="Unassembled WGS sequence"/>
</dbReference>
<dbReference type="InterPro" id="IPR004101">
    <property type="entry name" value="Mur_ligase_C"/>
</dbReference>
<dbReference type="GO" id="GO:0005524">
    <property type="term" value="F:ATP binding"/>
    <property type="evidence" value="ECO:0007669"/>
    <property type="project" value="InterPro"/>
</dbReference>
<evidence type="ECO:0000259" key="4">
    <source>
        <dbReference type="Pfam" id="PF08245"/>
    </source>
</evidence>